<reference evidence="3 4" key="1">
    <citation type="submission" date="2018-03" db="EMBL/GenBank/DDBJ databases">
        <authorList>
            <person name="Keele B.F."/>
        </authorList>
    </citation>
    <scope>NUCLEOTIDE SEQUENCE [LARGE SCALE GENOMIC DNA]</scope>
    <source>
        <strain evidence="3 4">YL28-9</strain>
    </source>
</reference>
<accession>A0A2T3HRX0</accession>
<sequence>MKKLTFAVFIILLIATETFAQVSVPAQQPASAAHEVSSSVHLVRHKSLQVRASRPVPAVPPVPPSPEMPEPPAKPALRQTEPSDDPVYRKVFSKSFPVDRSNRVVITNQFGEVQIKSWDKMEVRAEVEIKAYASGADEARRLLDGVNIEANKSDGSVTYRTLITDNQGNWGSWFSKGKRTRREVRVNYVVYVPTVNALNISNQYGNVEMGNFSGALNAKVQYGNFNALKLTNSSVLISTQYGKTNVTSLNKATIRHEYGAGVTIGTASSLNLHAQYVKVNIGTVNNDAQIRQEYGDGLVLGSVGSLNLIAQYIKVNIREIKEATAMLRLDYASLQLGSVQNVNLDADYTDVNVSNLRGDGRFNMSYNRLNIGLVGPATRTVLVSGEYAEISLGFSDDFHADFDVATSYSNLRYSGNSRITMKALSDDERTARRYLGRIGRGGGTVKINSSYGGVTFR</sequence>
<dbReference type="RefSeq" id="WP_107213624.1">
    <property type="nucleotide sequence ID" value="NZ_KZ686268.1"/>
</dbReference>
<organism evidence="3 4">
    <name type="scientific">Pedobacter yulinensis</name>
    <dbReference type="NCBI Taxonomy" id="2126353"/>
    <lineage>
        <taxon>Bacteria</taxon>
        <taxon>Pseudomonadati</taxon>
        <taxon>Bacteroidota</taxon>
        <taxon>Sphingobacteriia</taxon>
        <taxon>Sphingobacteriales</taxon>
        <taxon>Sphingobacteriaceae</taxon>
        <taxon>Pedobacter</taxon>
    </lineage>
</organism>
<feature type="region of interest" description="Disordered" evidence="1">
    <location>
        <begin position="51"/>
        <end position="84"/>
    </location>
</feature>
<name>A0A2T3HRX0_9SPHI</name>
<evidence type="ECO:0000313" key="3">
    <source>
        <dbReference type="EMBL" id="PST85156.1"/>
    </source>
</evidence>
<evidence type="ECO:0000256" key="2">
    <source>
        <dbReference type="SAM" id="SignalP"/>
    </source>
</evidence>
<feature type="compositionally biased region" description="Pro residues" evidence="1">
    <location>
        <begin position="57"/>
        <end position="74"/>
    </location>
</feature>
<dbReference type="EMBL" id="PYLS01000001">
    <property type="protein sequence ID" value="PST85156.1"/>
    <property type="molecule type" value="Genomic_DNA"/>
</dbReference>
<dbReference type="OrthoDB" id="1117657at2"/>
<gene>
    <name evidence="3" type="ORF">C7T94_03360</name>
</gene>
<protein>
    <recommendedName>
        <fullName evidence="5">Adhesin domain-containing protein</fullName>
    </recommendedName>
</protein>
<proteinExistence type="predicted"/>
<keyword evidence="4" id="KW-1185">Reference proteome</keyword>
<dbReference type="AlphaFoldDB" id="A0A2T3HRX0"/>
<feature type="chain" id="PRO_5015413585" description="Adhesin domain-containing protein" evidence="2">
    <location>
        <begin position="21"/>
        <end position="457"/>
    </location>
</feature>
<keyword evidence="2" id="KW-0732">Signal</keyword>
<evidence type="ECO:0000313" key="4">
    <source>
        <dbReference type="Proteomes" id="UP000240912"/>
    </source>
</evidence>
<evidence type="ECO:0008006" key="5">
    <source>
        <dbReference type="Google" id="ProtNLM"/>
    </source>
</evidence>
<dbReference type="Proteomes" id="UP000240912">
    <property type="component" value="Unassembled WGS sequence"/>
</dbReference>
<evidence type="ECO:0000256" key="1">
    <source>
        <dbReference type="SAM" id="MobiDB-lite"/>
    </source>
</evidence>
<feature type="signal peptide" evidence="2">
    <location>
        <begin position="1"/>
        <end position="20"/>
    </location>
</feature>
<comment type="caution">
    <text evidence="3">The sequence shown here is derived from an EMBL/GenBank/DDBJ whole genome shotgun (WGS) entry which is preliminary data.</text>
</comment>